<feature type="compositionally biased region" description="Basic and acidic residues" evidence="1">
    <location>
        <begin position="11"/>
        <end position="20"/>
    </location>
</feature>
<organism evidence="2 3">
    <name type="scientific">Vitis vinifera</name>
    <name type="common">Grape</name>
    <dbReference type="NCBI Taxonomy" id="29760"/>
    <lineage>
        <taxon>Eukaryota</taxon>
        <taxon>Viridiplantae</taxon>
        <taxon>Streptophyta</taxon>
        <taxon>Embryophyta</taxon>
        <taxon>Tracheophyta</taxon>
        <taxon>Spermatophyta</taxon>
        <taxon>Magnoliopsida</taxon>
        <taxon>eudicotyledons</taxon>
        <taxon>Gunneridae</taxon>
        <taxon>Pentapetalae</taxon>
        <taxon>rosids</taxon>
        <taxon>Vitales</taxon>
        <taxon>Vitaceae</taxon>
        <taxon>Viteae</taxon>
        <taxon>Vitis</taxon>
    </lineage>
</organism>
<feature type="region of interest" description="Disordered" evidence="1">
    <location>
        <begin position="1"/>
        <end position="20"/>
    </location>
</feature>
<evidence type="ECO:0000313" key="3">
    <source>
        <dbReference type="Proteomes" id="UP000288805"/>
    </source>
</evidence>
<feature type="compositionally biased region" description="Polar residues" evidence="1">
    <location>
        <begin position="1"/>
        <end position="10"/>
    </location>
</feature>
<sequence>MPSNYYIGETSSKHSNNDSEIDHSKAVRPKLIISACNNLEPRHINVFHECLGKIQRMGKINGGTKVGGAKHGLFGKCVSKCGNGVIALGCSFVCKSWYKASLDPKCWECLIFPKYIKPDRIWDNSPLGESQRRATVLTLPICCTEEALEYAANE</sequence>
<name>A0A438DT04_VITVI</name>
<dbReference type="EMBL" id="QGNW01001507">
    <property type="protein sequence ID" value="RVW38388.1"/>
    <property type="molecule type" value="Genomic_DNA"/>
</dbReference>
<accession>A0A438DT04</accession>
<protein>
    <submittedName>
        <fullName evidence="2">Uncharacterized protein</fullName>
    </submittedName>
</protein>
<evidence type="ECO:0000256" key="1">
    <source>
        <dbReference type="SAM" id="MobiDB-lite"/>
    </source>
</evidence>
<reference evidence="2 3" key="1">
    <citation type="journal article" date="2018" name="PLoS Genet.">
        <title>Population sequencing reveals clonal diversity and ancestral inbreeding in the grapevine cultivar Chardonnay.</title>
        <authorList>
            <person name="Roach M.J."/>
            <person name="Johnson D.L."/>
            <person name="Bohlmann J."/>
            <person name="van Vuuren H.J."/>
            <person name="Jones S.J."/>
            <person name="Pretorius I.S."/>
            <person name="Schmidt S.A."/>
            <person name="Borneman A.R."/>
        </authorList>
    </citation>
    <scope>NUCLEOTIDE SEQUENCE [LARGE SCALE GENOMIC DNA]</scope>
    <source>
        <strain evidence="3">cv. Chardonnay</strain>
        <tissue evidence="2">Leaf</tissue>
    </source>
</reference>
<comment type="caution">
    <text evidence="2">The sequence shown here is derived from an EMBL/GenBank/DDBJ whole genome shotgun (WGS) entry which is preliminary data.</text>
</comment>
<gene>
    <name evidence="2" type="ORF">CK203_090262</name>
</gene>
<evidence type="ECO:0000313" key="2">
    <source>
        <dbReference type="EMBL" id="RVW38388.1"/>
    </source>
</evidence>
<proteinExistence type="predicted"/>
<dbReference type="AlphaFoldDB" id="A0A438DT04"/>
<dbReference type="Proteomes" id="UP000288805">
    <property type="component" value="Unassembled WGS sequence"/>
</dbReference>